<dbReference type="HAMAP" id="MF_01043">
    <property type="entry name" value="PlsY"/>
    <property type="match status" value="1"/>
</dbReference>
<evidence type="ECO:0000256" key="7">
    <source>
        <dbReference type="ARBA" id="ARBA00023136"/>
    </source>
</evidence>
<feature type="transmembrane region" description="Helical" evidence="10">
    <location>
        <begin position="159"/>
        <end position="187"/>
    </location>
</feature>
<accession>A0A1W1Y349</accession>
<comment type="subunit">
    <text evidence="10">Probably interacts with PlsX.</text>
</comment>
<evidence type="ECO:0000313" key="11">
    <source>
        <dbReference type="EMBL" id="SMC30158.1"/>
    </source>
</evidence>
<comment type="subcellular location">
    <subcellularLocation>
        <location evidence="10">Cell membrane</location>
        <topology evidence="10">Multi-pass membrane protein</topology>
    </subcellularLocation>
</comment>
<keyword evidence="8 10" id="KW-0594">Phospholipid biosynthesis</keyword>
<evidence type="ECO:0000256" key="3">
    <source>
        <dbReference type="ARBA" id="ARBA00022679"/>
    </source>
</evidence>
<dbReference type="PANTHER" id="PTHR30309:SF0">
    <property type="entry name" value="GLYCEROL-3-PHOSPHATE ACYLTRANSFERASE-RELATED"/>
    <property type="match status" value="1"/>
</dbReference>
<evidence type="ECO:0000256" key="6">
    <source>
        <dbReference type="ARBA" id="ARBA00023098"/>
    </source>
</evidence>
<evidence type="ECO:0000256" key="9">
    <source>
        <dbReference type="ARBA" id="ARBA00023264"/>
    </source>
</evidence>
<keyword evidence="4 10" id="KW-0812">Transmembrane</keyword>
<dbReference type="NCBIfam" id="TIGR00023">
    <property type="entry name" value="glycerol-3-phosphate 1-O-acyltransferase PlsY"/>
    <property type="match status" value="1"/>
</dbReference>
<evidence type="ECO:0000256" key="4">
    <source>
        <dbReference type="ARBA" id="ARBA00022692"/>
    </source>
</evidence>
<keyword evidence="1 10" id="KW-1003">Cell membrane</keyword>
<dbReference type="AlphaFoldDB" id="A0A1W1Y349"/>
<keyword evidence="2 10" id="KW-0444">Lipid biosynthesis</keyword>
<feature type="transmembrane region" description="Helical" evidence="10">
    <location>
        <begin position="91"/>
        <end position="112"/>
    </location>
</feature>
<dbReference type="STRING" id="1938817.SAMN06296008_10169"/>
<evidence type="ECO:0000256" key="10">
    <source>
        <dbReference type="HAMAP-Rule" id="MF_01043"/>
    </source>
</evidence>
<dbReference type="EMBL" id="FWXJ01000001">
    <property type="protein sequence ID" value="SMC30158.1"/>
    <property type="molecule type" value="Genomic_DNA"/>
</dbReference>
<keyword evidence="6 10" id="KW-0443">Lipid metabolism</keyword>
<evidence type="ECO:0000256" key="5">
    <source>
        <dbReference type="ARBA" id="ARBA00022989"/>
    </source>
</evidence>
<feature type="transmembrane region" description="Helical" evidence="10">
    <location>
        <begin position="6"/>
        <end position="30"/>
    </location>
</feature>
<keyword evidence="12" id="KW-1185">Reference proteome</keyword>
<dbReference type="InterPro" id="IPR003811">
    <property type="entry name" value="G3P_acylTferase_PlsY"/>
</dbReference>
<feature type="transmembrane region" description="Helical" evidence="10">
    <location>
        <begin position="124"/>
        <end position="147"/>
    </location>
</feature>
<evidence type="ECO:0000256" key="1">
    <source>
        <dbReference type="ARBA" id="ARBA00022475"/>
    </source>
</evidence>
<dbReference type="Proteomes" id="UP000192708">
    <property type="component" value="Unassembled WGS sequence"/>
</dbReference>
<dbReference type="PANTHER" id="PTHR30309">
    <property type="entry name" value="INNER MEMBRANE PROTEIN YGIH"/>
    <property type="match status" value="1"/>
</dbReference>
<dbReference type="SMART" id="SM01207">
    <property type="entry name" value="G3P_acyltransf"/>
    <property type="match status" value="1"/>
</dbReference>
<keyword evidence="11" id="KW-0012">Acyltransferase</keyword>
<protein>
    <recommendedName>
        <fullName evidence="10">Glycerol-3-phosphate acyltransferase</fullName>
    </recommendedName>
    <alternativeName>
        <fullName evidence="10">Acyl-PO4 G3P acyltransferase</fullName>
    </alternativeName>
    <alternativeName>
        <fullName evidence="10">Acyl-phosphate--glycerol-3-phosphate acyltransferase</fullName>
    </alternativeName>
    <alternativeName>
        <fullName evidence="10">G3P acyltransferase</fullName>
        <shortName evidence="10">GPAT</shortName>
        <ecNumber evidence="10">2.3.1.275</ecNumber>
    </alternativeName>
    <alternativeName>
        <fullName evidence="10">Lysophosphatidic acid synthase</fullName>
        <shortName evidence="10">LPA synthase</shortName>
    </alternativeName>
</protein>
<comment type="catalytic activity">
    <reaction evidence="10">
        <text>an acyl phosphate + sn-glycerol 3-phosphate = a 1-acyl-sn-glycero-3-phosphate + phosphate</text>
        <dbReference type="Rhea" id="RHEA:34075"/>
        <dbReference type="ChEBI" id="CHEBI:43474"/>
        <dbReference type="ChEBI" id="CHEBI:57597"/>
        <dbReference type="ChEBI" id="CHEBI:57970"/>
        <dbReference type="ChEBI" id="CHEBI:59918"/>
        <dbReference type="EC" id="2.3.1.275"/>
    </reaction>
</comment>
<evidence type="ECO:0000256" key="2">
    <source>
        <dbReference type="ARBA" id="ARBA00022516"/>
    </source>
</evidence>
<sequence length="211" mass="22715">MTTEMQTLFLSVTLIVGAYLLGSISFAVVVSKFMQLPDPHTYGSGNPGATNVLRTGNKKAAMLTLLGDATKGLLAVMLAKYWLQTSTQIDWALPCVIAAVFIGHLFPIFHGFKGGKGVATACGILFGVNFILGIATLSTWFIVAFFFRYSSLAALAAAAFAPFYAALLFGLQPLCTAILLIGVLLTWRHRQNIINLLNGKETKIGKKNKPK</sequence>
<reference evidence="11 12" key="1">
    <citation type="submission" date="2017-04" db="EMBL/GenBank/DDBJ databases">
        <authorList>
            <person name="Afonso C.L."/>
            <person name="Miller P.J."/>
            <person name="Scott M.A."/>
            <person name="Spackman E."/>
            <person name="Goraichik I."/>
            <person name="Dimitrov K.M."/>
            <person name="Suarez D.L."/>
            <person name="Swayne D.E."/>
        </authorList>
    </citation>
    <scope>NUCLEOTIDE SEQUENCE [LARGE SCALE GENOMIC DNA]</scope>
    <source>
        <strain evidence="11 12">VK13</strain>
    </source>
</reference>
<evidence type="ECO:0000256" key="8">
    <source>
        <dbReference type="ARBA" id="ARBA00023209"/>
    </source>
</evidence>
<evidence type="ECO:0000313" key="12">
    <source>
        <dbReference type="Proteomes" id="UP000192708"/>
    </source>
</evidence>
<dbReference type="GO" id="GO:0005886">
    <property type="term" value="C:plasma membrane"/>
    <property type="evidence" value="ECO:0007669"/>
    <property type="project" value="UniProtKB-SubCell"/>
</dbReference>
<organism evidence="11 12">
    <name type="scientific">Polynucleobacter kasalickyi</name>
    <dbReference type="NCBI Taxonomy" id="1938817"/>
    <lineage>
        <taxon>Bacteria</taxon>
        <taxon>Pseudomonadati</taxon>
        <taxon>Pseudomonadota</taxon>
        <taxon>Betaproteobacteria</taxon>
        <taxon>Burkholderiales</taxon>
        <taxon>Burkholderiaceae</taxon>
        <taxon>Polynucleobacter</taxon>
    </lineage>
</organism>
<keyword evidence="5 10" id="KW-1133">Transmembrane helix</keyword>
<dbReference type="Pfam" id="PF02660">
    <property type="entry name" value="G3P_acyltransf"/>
    <property type="match status" value="1"/>
</dbReference>
<gene>
    <name evidence="10" type="primary">plsY</name>
    <name evidence="11" type="ORF">SAMN06296008_10169</name>
</gene>
<keyword evidence="9 10" id="KW-1208">Phospholipid metabolism</keyword>
<comment type="similarity">
    <text evidence="10">Belongs to the PlsY family.</text>
</comment>
<comment type="pathway">
    <text evidence="10">Lipid metabolism; phospholipid metabolism.</text>
</comment>
<name>A0A1W1Y349_9BURK</name>
<dbReference type="GO" id="GO:0008654">
    <property type="term" value="P:phospholipid biosynthetic process"/>
    <property type="evidence" value="ECO:0007669"/>
    <property type="project" value="UniProtKB-UniRule"/>
</dbReference>
<dbReference type="UniPathway" id="UPA00085"/>
<keyword evidence="7 10" id="KW-0472">Membrane</keyword>
<dbReference type="GO" id="GO:0043772">
    <property type="term" value="F:acyl-phosphate glycerol-3-phosphate acyltransferase activity"/>
    <property type="evidence" value="ECO:0007669"/>
    <property type="project" value="UniProtKB-UniRule"/>
</dbReference>
<comment type="function">
    <text evidence="10">Catalyzes the transfer of an acyl group from acyl-phosphate (acyl-PO(4)) to glycerol-3-phosphate (G3P) to form lysophosphatidic acid (LPA). This enzyme utilizes acyl-phosphate as fatty acyl donor, but not acyl-CoA or acyl-ACP.</text>
</comment>
<dbReference type="EC" id="2.3.1.275" evidence="10"/>
<proteinExistence type="inferred from homology"/>
<keyword evidence="3 10" id="KW-0808">Transferase</keyword>